<evidence type="ECO:0000313" key="2">
    <source>
        <dbReference type="Proteomes" id="UP000031838"/>
    </source>
</evidence>
<evidence type="ECO:0000313" key="1">
    <source>
        <dbReference type="EMBL" id="AJK50858.1"/>
    </source>
</evidence>
<reference evidence="2" key="1">
    <citation type="submission" date="2011-03" db="EMBL/GenBank/DDBJ databases">
        <authorList>
            <person name="Voget S."/>
            <person name="Streit W.R."/>
            <person name="Jaeger K.E."/>
            <person name="Daniel R."/>
        </authorList>
    </citation>
    <scope>NUCLEOTIDE SEQUENCE [LARGE SCALE GENOMIC DNA]</scope>
    <source>
        <strain evidence="2">PG1</strain>
    </source>
</reference>
<dbReference type="KEGG" id="bgp:BGL_2c28040"/>
<gene>
    <name evidence="1" type="ORF">BGL_2c28040</name>
</gene>
<accession>A0A0B6S5D9</accession>
<keyword evidence="2" id="KW-1185">Reference proteome</keyword>
<organism evidence="1 2">
    <name type="scientific">Burkholderia plantarii</name>
    <dbReference type="NCBI Taxonomy" id="41899"/>
    <lineage>
        <taxon>Bacteria</taxon>
        <taxon>Pseudomonadati</taxon>
        <taxon>Pseudomonadota</taxon>
        <taxon>Betaproteobacteria</taxon>
        <taxon>Burkholderiales</taxon>
        <taxon>Burkholderiaceae</taxon>
        <taxon>Burkholderia</taxon>
    </lineage>
</organism>
<protein>
    <submittedName>
        <fullName evidence="1">Uncharacterized protein</fullName>
    </submittedName>
</protein>
<dbReference type="EMBL" id="CP002581">
    <property type="protein sequence ID" value="AJK50858.1"/>
    <property type="molecule type" value="Genomic_DNA"/>
</dbReference>
<reference evidence="1 2" key="2">
    <citation type="journal article" date="2016" name="Appl. Microbiol. Biotechnol.">
        <title>Mutations improving production and secretion of extracellular lipase by Burkholderia glumae PG1.</title>
        <authorList>
            <person name="Knapp A."/>
            <person name="Voget S."/>
            <person name="Gao R."/>
            <person name="Zaburannyi N."/>
            <person name="Krysciak D."/>
            <person name="Breuer M."/>
            <person name="Hauer B."/>
            <person name="Streit W.R."/>
            <person name="Muller R."/>
            <person name="Daniel R."/>
            <person name="Jaeger K.E."/>
        </authorList>
    </citation>
    <scope>NUCLEOTIDE SEQUENCE [LARGE SCALE GENOMIC DNA]</scope>
    <source>
        <strain evidence="1 2">PG1</strain>
    </source>
</reference>
<sequence>MARLNSPSKSVNARYARQLIAALDAFARGQTTQGTHAAIIPVAIEVRDALFVARSHGNLATEHHSRAMEICAAAFRVTTPFANTGFVARANAAFNGANTAATATQLRGFKEEIGLVAWLYEASALLGVDLSAGAAGNAAVLHANWAAHYVDPPYNTQLDYLETGASYNVNIVISIDIPGGKGPLVMAGEAKGGSSTYGTVKGPAYLFKKLKIKSPVSQQSLMYARTRAAYMQRQTGTKPHQKARKQAGDMIESAAAEKRLAFVAARGDITATAIPTIKMDYFKCQ</sequence>
<dbReference type="Proteomes" id="UP000031838">
    <property type="component" value="Chromosome 2"/>
</dbReference>
<proteinExistence type="predicted"/>
<dbReference type="AlphaFoldDB" id="A0A0B6S5D9"/>
<name>A0A0B6S5D9_BURPL</name>
<dbReference type="HOGENOM" id="CLU_975475_0_0_4"/>